<dbReference type="EMBL" id="CP018180">
    <property type="protein sequence ID" value="AUJ32916.1"/>
    <property type="molecule type" value="Genomic_DNA"/>
</dbReference>
<dbReference type="AlphaFoldDB" id="A0A3Q8CVF0"/>
<evidence type="ECO:0000313" key="3">
    <source>
        <dbReference type="Proteomes" id="UP000324497"/>
    </source>
</evidence>
<keyword evidence="1" id="KW-0472">Membrane</keyword>
<gene>
    <name evidence="2" type="ORF">BSQ50_10420</name>
</gene>
<accession>A0A3Q8CVF0</accession>
<organism evidence="2 3">
    <name type="scientific">Liquorilactobacillus nagelii</name>
    <dbReference type="NCBI Taxonomy" id="82688"/>
    <lineage>
        <taxon>Bacteria</taxon>
        <taxon>Bacillati</taxon>
        <taxon>Bacillota</taxon>
        <taxon>Bacilli</taxon>
        <taxon>Lactobacillales</taxon>
        <taxon>Lactobacillaceae</taxon>
        <taxon>Liquorilactobacillus</taxon>
    </lineage>
</organism>
<evidence type="ECO:0000256" key="1">
    <source>
        <dbReference type="SAM" id="Phobius"/>
    </source>
</evidence>
<evidence type="ECO:0000313" key="2">
    <source>
        <dbReference type="EMBL" id="AUJ32916.1"/>
    </source>
</evidence>
<proteinExistence type="predicted"/>
<dbReference type="KEGG" id="lng:BSQ50_10420"/>
<name>A0A3Q8CVF0_9LACO</name>
<sequence>MKNKRRLIFYGVLICCVFLLVGLICINNDNQKKYQHFTVASIAVTKKEKILGNCETVSFTQKHRLAGYQFCLKLKTDKEITLSADNFYLLEGYKKPSNQFENLIVNNQKEKGLVKLHKGINTLSGDTQKDPTYDGPLFLVIKTRSGDLTYKNYIFKNNF</sequence>
<keyword evidence="1" id="KW-0812">Transmembrane</keyword>
<reference evidence="2 3" key="1">
    <citation type="submission" date="2016-11" db="EMBL/GenBank/DDBJ databases">
        <title>Interaction between Lactobacillus species and yeast in water kefir.</title>
        <authorList>
            <person name="Behr J."/>
            <person name="Xu D."/>
            <person name="Vogel R.F."/>
        </authorList>
    </citation>
    <scope>NUCLEOTIDE SEQUENCE [LARGE SCALE GENOMIC DNA]</scope>
    <source>
        <strain evidence="2 3">TMW 1.1827</strain>
    </source>
</reference>
<keyword evidence="1" id="KW-1133">Transmembrane helix</keyword>
<keyword evidence="3" id="KW-1185">Reference proteome</keyword>
<dbReference type="RefSeq" id="WP_057885180.1">
    <property type="nucleotide sequence ID" value="NZ_CP018180.1"/>
</dbReference>
<protein>
    <submittedName>
        <fullName evidence="2">Uncharacterized protein</fullName>
    </submittedName>
</protein>
<dbReference type="GeneID" id="78522934"/>
<dbReference type="Proteomes" id="UP000324497">
    <property type="component" value="Chromosome"/>
</dbReference>
<feature type="transmembrane region" description="Helical" evidence="1">
    <location>
        <begin position="7"/>
        <end position="24"/>
    </location>
</feature>